<keyword evidence="2 4" id="KW-0067">ATP-binding</keyword>
<evidence type="ECO:0000256" key="1">
    <source>
        <dbReference type="ARBA" id="ARBA00022741"/>
    </source>
</evidence>
<reference evidence="4 5" key="1">
    <citation type="submission" date="2015-09" db="EMBL/GenBank/DDBJ databases">
        <authorList>
            <consortium name="Pathogen Informatics"/>
        </authorList>
    </citation>
    <scope>NUCLEOTIDE SEQUENCE [LARGE SCALE GENOMIC DNA]</scope>
    <source>
        <strain evidence="4 5">2789STDY5834866</strain>
    </source>
</reference>
<evidence type="ECO:0000259" key="3">
    <source>
        <dbReference type="PROSITE" id="PS50893"/>
    </source>
</evidence>
<dbReference type="PaxDb" id="410072-ERS852525_00109"/>
<name>A0A174AZ76_9FIRM</name>
<dbReference type="GO" id="GO:0016887">
    <property type="term" value="F:ATP hydrolysis activity"/>
    <property type="evidence" value="ECO:0007669"/>
    <property type="project" value="InterPro"/>
</dbReference>
<keyword evidence="1" id="KW-0547">Nucleotide-binding</keyword>
<dbReference type="EC" id="3.6.3.17" evidence="4"/>
<gene>
    <name evidence="4" type="primary">rbsA_3</name>
    <name evidence="4" type="ORF">ERS852481_01086</name>
</gene>
<proteinExistence type="predicted"/>
<feature type="domain" description="ABC transporter" evidence="3">
    <location>
        <begin position="265"/>
        <end position="509"/>
    </location>
</feature>
<dbReference type="PANTHER" id="PTHR43790:SF4">
    <property type="entry name" value="GUANOSINE IMPORT ATP-BINDING PROTEIN NUPO"/>
    <property type="match status" value="1"/>
</dbReference>
<accession>A0A174AZ76</accession>
<dbReference type="SMART" id="SM00382">
    <property type="entry name" value="AAA"/>
    <property type="match status" value="2"/>
</dbReference>
<evidence type="ECO:0000313" key="5">
    <source>
        <dbReference type="Proteomes" id="UP000095362"/>
    </source>
</evidence>
<dbReference type="InterPro" id="IPR017871">
    <property type="entry name" value="ABC_transporter-like_CS"/>
</dbReference>
<dbReference type="AlphaFoldDB" id="A0A174AZ76"/>
<evidence type="ECO:0000313" key="4">
    <source>
        <dbReference type="EMBL" id="CUN93897.1"/>
    </source>
</evidence>
<dbReference type="SUPFAM" id="SSF52540">
    <property type="entry name" value="P-loop containing nucleoside triphosphate hydrolases"/>
    <property type="match status" value="2"/>
</dbReference>
<dbReference type="InterPro" id="IPR050107">
    <property type="entry name" value="ABC_carbohydrate_import_ATPase"/>
</dbReference>
<dbReference type="CDD" id="cd03216">
    <property type="entry name" value="ABC_Carb_Monos_I"/>
    <property type="match status" value="1"/>
</dbReference>
<keyword evidence="4" id="KW-0378">Hydrolase</keyword>
<evidence type="ECO:0000256" key="2">
    <source>
        <dbReference type="ARBA" id="ARBA00022840"/>
    </source>
</evidence>
<dbReference type="PROSITE" id="PS00211">
    <property type="entry name" value="ABC_TRANSPORTER_1"/>
    <property type="match status" value="1"/>
</dbReference>
<dbReference type="Gene3D" id="3.40.50.300">
    <property type="entry name" value="P-loop containing nucleotide triphosphate hydrolases"/>
    <property type="match status" value="2"/>
</dbReference>
<dbReference type="CDD" id="cd03215">
    <property type="entry name" value="ABC_Carb_Monos_II"/>
    <property type="match status" value="1"/>
</dbReference>
<dbReference type="STRING" id="410072.ERS852525_00109"/>
<dbReference type="PROSITE" id="PS50893">
    <property type="entry name" value="ABC_TRANSPORTER_2"/>
    <property type="match status" value="2"/>
</dbReference>
<dbReference type="InterPro" id="IPR003439">
    <property type="entry name" value="ABC_transporter-like_ATP-bd"/>
</dbReference>
<sequence>MNSMIQTVDLTKKFNDFVANDHINLDVKEQEIKCIVGENGAGKSTMMNMLYGLLQPTSGKILIRGKEVTLNSPVDAIANGIGMVHQHFKLVPSLTVYENILLGAEITQKKGGMKTPFIDQKEEIKRVEKLIQENHLELNATDKIEDISVGGRQRVEILKMLYRNVDILILDEPTAVLTPQEVDELIATLKNLKEQGKTIIVITHKLREVMELADSITVIKQGKVVGNVLKKDTSERELAQMMVGRDVVLTVNNARKQQVESEIMYKAENLTTVNDYGKEVVSDMSFEVHKGEILGIAGVEGNGQSELVKLMTGLMESTRGTVFFDGKDITNWWPEKLRKAGIGIIPEDRYAQGLCREMTVSDNCIAGYHGEKDVCKRGLFNKKIINAKRDKYIKEFDIRLGDVNGNIGNLSGGNAQKVIIARELSANPKLLIACQPTRGVDIGSIEFIHKQILKFRNAGNTVILISSELSEIMSLSDRVIVMYKGKISGEVSPKEVSMAAMGLLMAGIGKEEQDHEKER</sequence>
<dbReference type="PANTHER" id="PTHR43790">
    <property type="entry name" value="CARBOHYDRATE TRANSPORT ATP-BINDING PROTEIN MG119-RELATED"/>
    <property type="match status" value="1"/>
</dbReference>
<feature type="domain" description="ABC transporter" evidence="3">
    <location>
        <begin position="5"/>
        <end position="246"/>
    </location>
</feature>
<dbReference type="Proteomes" id="UP000095362">
    <property type="component" value="Unassembled WGS sequence"/>
</dbReference>
<dbReference type="EMBL" id="CYZK01000005">
    <property type="protein sequence ID" value="CUN93897.1"/>
    <property type="molecule type" value="Genomic_DNA"/>
</dbReference>
<dbReference type="RefSeq" id="WP_055260920.1">
    <property type="nucleotide sequence ID" value="NZ_CYZK01000005.1"/>
</dbReference>
<dbReference type="Pfam" id="PF00005">
    <property type="entry name" value="ABC_tran"/>
    <property type="match status" value="2"/>
</dbReference>
<protein>
    <submittedName>
        <fullName evidence="4">Ribose import ATP-binding protein RbsA</fullName>
        <ecNumber evidence="4">3.6.3.17</ecNumber>
    </submittedName>
</protein>
<dbReference type="GO" id="GO:0005524">
    <property type="term" value="F:ATP binding"/>
    <property type="evidence" value="ECO:0007669"/>
    <property type="project" value="UniProtKB-KW"/>
</dbReference>
<organism evidence="4 5">
    <name type="scientific">Coprococcus comes</name>
    <dbReference type="NCBI Taxonomy" id="410072"/>
    <lineage>
        <taxon>Bacteria</taxon>
        <taxon>Bacillati</taxon>
        <taxon>Bacillota</taxon>
        <taxon>Clostridia</taxon>
        <taxon>Lachnospirales</taxon>
        <taxon>Lachnospiraceae</taxon>
        <taxon>Coprococcus</taxon>
    </lineage>
</organism>
<dbReference type="InterPro" id="IPR003593">
    <property type="entry name" value="AAA+_ATPase"/>
</dbReference>
<dbReference type="InterPro" id="IPR027417">
    <property type="entry name" value="P-loop_NTPase"/>
</dbReference>